<comment type="caution">
    <text evidence="1">The sequence shown here is derived from an EMBL/GenBank/DDBJ whole genome shotgun (WGS) entry which is preliminary data.</text>
</comment>
<organism evidence="1 2">
    <name type="scientific">Prevotella disiens JCM 6334 = ATCC 29426</name>
    <dbReference type="NCBI Taxonomy" id="1235811"/>
    <lineage>
        <taxon>Bacteria</taxon>
        <taxon>Pseudomonadati</taxon>
        <taxon>Bacteroidota</taxon>
        <taxon>Bacteroidia</taxon>
        <taxon>Bacteroidales</taxon>
        <taxon>Prevotellaceae</taxon>
        <taxon>Prevotella</taxon>
    </lineage>
</organism>
<dbReference type="Proteomes" id="UP000016660">
    <property type="component" value="Unassembled WGS sequence"/>
</dbReference>
<gene>
    <name evidence="1" type="ORF">HMPREF0653_01579</name>
</gene>
<dbReference type="EMBL" id="AWUY01000145">
    <property type="protein sequence ID" value="ERJ76082.1"/>
    <property type="molecule type" value="Genomic_DNA"/>
</dbReference>
<proteinExistence type="predicted"/>
<keyword evidence="2" id="KW-1185">Reference proteome</keyword>
<accession>A0ABP2Y6L6</accession>
<protein>
    <submittedName>
        <fullName evidence="1">Uncharacterized protein</fullName>
    </submittedName>
</protein>
<sequence length="39" mass="4622">MKKPKNKGRIDKRHPQNNAKFISEFKKNKTLTLLPIETK</sequence>
<evidence type="ECO:0000313" key="2">
    <source>
        <dbReference type="Proteomes" id="UP000016660"/>
    </source>
</evidence>
<name>A0ABP2Y6L6_9BACT</name>
<reference evidence="1 2" key="1">
    <citation type="submission" date="2013-06" db="EMBL/GenBank/DDBJ databases">
        <authorList>
            <person name="Weinstock G."/>
            <person name="Sodergren E."/>
            <person name="Lobos E.A."/>
            <person name="Fulton L."/>
            <person name="Fulton R."/>
            <person name="Courtney L."/>
            <person name="Fronick C."/>
            <person name="O'Laughlin M."/>
            <person name="Godfrey J."/>
            <person name="Wilson R.M."/>
            <person name="Miner T."/>
            <person name="Farmer C."/>
            <person name="Delehaunty K."/>
            <person name="Cordes M."/>
            <person name="Minx P."/>
            <person name="Tomlinson C."/>
            <person name="Chen J."/>
            <person name="Wollam A."/>
            <person name="Pepin K.H."/>
            <person name="Bhonagiri V."/>
            <person name="Zhang X."/>
            <person name="Warren W."/>
            <person name="Mitreva M."/>
            <person name="Mardis E.R."/>
            <person name="Wilson R.K."/>
        </authorList>
    </citation>
    <scope>NUCLEOTIDE SEQUENCE [LARGE SCALE GENOMIC DNA]</scope>
    <source>
        <strain evidence="1 2">ATCC 29426</strain>
    </source>
</reference>
<evidence type="ECO:0000313" key="1">
    <source>
        <dbReference type="EMBL" id="ERJ76082.1"/>
    </source>
</evidence>